<proteinExistence type="predicted"/>
<dbReference type="Pfam" id="PF02368">
    <property type="entry name" value="Big_2"/>
    <property type="match status" value="2"/>
</dbReference>
<dbReference type="AlphaFoldDB" id="A0A1H6IXL5"/>
<evidence type="ECO:0000313" key="5">
    <source>
        <dbReference type="Proteomes" id="UP000199634"/>
    </source>
</evidence>
<dbReference type="SMART" id="SM00635">
    <property type="entry name" value="BID_2"/>
    <property type="match status" value="2"/>
</dbReference>
<sequence length="1009" mass="107204">MYKFYLNKKLFSVFCLLLTGLLSFNANSQTCTPVATLNEDFSSFPVGTAFFPMNCWGFVKDPSTVSGSAYIMDDGTSTPNNVAVIMGNVNQPGGRYLISPALSTINGNYHLKFDARLLSSLGAGSTLEIGTLDSQTSVANFSPVGSPIALTTTYQTYTSIAIPATAGHDYIAIKLNPGGNISAILLDNIIWESATSSVQSVTVTTQNNVPATITTANGTLQLEAAVLPSTVSQNVTWTVQSGTTFASVDNTGLVTAIANGTATIRATSVLDPTQYDEINVVVNTPTPCTAVSSFYEDFDAPSLTCCNMGVVPDCWNSISTATGANQIISTTSPASGTNNIYQFGYGTNLQSIVVMPEVNNINAGTHQFRFKLRANSGPGDLDFGYITDITNASTFVIIQTINVTNSSYTDPTAERILTVPTTVPSNARLAIRNPGTSWAGFYWDDASWEPIPQTACTNPGPNAGDTGCVTFTYDGVSTTLTTVRGADGNIWLQQNLGSSQVATSMADTLSYGDVYQWGRWNDGHEKRIATTTSVPSPNDPTGLTSTNNSFIIGSSTDWWDGGTLTDTWSATSPSTISSTDGCDPCKAIGAGWKMPTQSDWTSIQSTESINNPTSAFASNLKLPASGYRSSSTGNYTFVDQRGYFWSSTTSSTGAKYFYIGSSMANPAAGAMRGQGHAVRCIYKTIQNTNSVVVNTLNNIPATITTINGTLQLEAAVLPSTANQNVTWSVQSGNSFASVDNTGLVTAIADGTVTIRATSVADTSVYGEITITVNTSSNPSCNAVTTIDEDFETFTAFPENCWTSNKTAPMADLDDDASGNQFISLYSFMSANDPIYLVTPELSTIDGNHLLEFDIVSTNATSSDIEVGTMTDNTDFSTFVPVGTSFNPSVGTHSSAYIPANTGHKYVAIKFTSNGQHQAVSIDNIKWTTTASAPKFDTSKVVVYPNPTTGIFNVETELDVKQIDVYNSLGKKVLTTSNRQINLQTAANGLYFVTVITNDGAQASYKLIKK</sequence>
<organism evidence="4 5">
    <name type="scientific">Paenimyroides marinum</name>
    <dbReference type="NCBI Taxonomy" id="1159016"/>
    <lineage>
        <taxon>Bacteria</taxon>
        <taxon>Pseudomonadati</taxon>
        <taxon>Bacteroidota</taxon>
        <taxon>Flavobacteriia</taxon>
        <taxon>Flavobacteriales</taxon>
        <taxon>Flavobacteriaceae</taxon>
        <taxon>Paenimyroides</taxon>
    </lineage>
</organism>
<evidence type="ECO:0000313" key="4">
    <source>
        <dbReference type="EMBL" id="SEH54258.1"/>
    </source>
</evidence>
<dbReference type="EMBL" id="FNXE01000001">
    <property type="protein sequence ID" value="SEH54258.1"/>
    <property type="molecule type" value="Genomic_DNA"/>
</dbReference>
<gene>
    <name evidence="4" type="ORF">SAMN02927937_00089</name>
</gene>
<dbReference type="InterPro" id="IPR008964">
    <property type="entry name" value="Invasin/intimin_cell_adhesion"/>
</dbReference>
<keyword evidence="5" id="KW-1185">Reference proteome</keyword>
<feature type="domain" description="BIG2" evidence="3">
    <location>
        <begin position="692"/>
        <end position="767"/>
    </location>
</feature>
<dbReference type="InterPro" id="IPR003343">
    <property type="entry name" value="Big_2"/>
</dbReference>
<dbReference type="InterPro" id="IPR026444">
    <property type="entry name" value="Secre_tail"/>
</dbReference>
<feature type="domain" description="BIG2" evidence="3">
    <location>
        <begin position="203"/>
        <end position="276"/>
    </location>
</feature>
<evidence type="ECO:0000256" key="2">
    <source>
        <dbReference type="SAM" id="SignalP"/>
    </source>
</evidence>
<reference evidence="4 5" key="1">
    <citation type="submission" date="2016-10" db="EMBL/GenBank/DDBJ databases">
        <authorList>
            <person name="de Groot N.N."/>
        </authorList>
    </citation>
    <scope>NUCLEOTIDE SEQUENCE [LARGE SCALE GENOMIC DNA]</scope>
    <source>
        <strain evidence="4 5">CGMCC 1.10825</strain>
    </source>
</reference>
<dbReference type="STRING" id="1159016.SAMN02927937_00089"/>
<dbReference type="OrthoDB" id="9805760at2"/>
<protein>
    <submittedName>
        <fullName evidence="4">Por secretion system C-terminal sorting domain-containing protein</fullName>
    </submittedName>
</protein>
<dbReference type="Gene3D" id="2.60.40.1080">
    <property type="match status" value="2"/>
</dbReference>
<dbReference type="SUPFAM" id="SSF49373">
    <property type="entry name" value="Invasin/intimin cell-adhesion fragments"/>
    <property type="match status" value="2"/>
</dbReference>
<feature type="signal peptide" evidence="2">
    <location>
        <begin position="1"/>
        <end position="28"/>
    </location>
</feature>
<evidence type="ECO:0000259" key="3">
    <source>
        <dbReference type="SMART" id="SM00635"/>
    </source>
</evidence>
<feature type="chain" id="PRO_5011581980" evidence="2">
    <location>
        <begin position="29"/>
        <end position="1009"/>
    </location>
</feature>
<name>A0A1H6IXL5_9FLAO</name>
<dbReference type="Pfam" id="PF18962">
    <property type="entry name" value="Por_Secre_tail"/>
    <property type="match status" value="1"/>
</dbReference>
<dbReference type="Proteomes" id="UP000199634">
    <property type="component" value="Unassembled WGS sequence"/>
</dbReference>
<keyword evidence="1 2" id="KW-0732">Signal</keyword>
<dbReference type="NCBIfam" id="TIGR04183">
    <property type="entry name" value="Por_Secre_tail"/>
    <property type="match status" value="1"/>
</dbReference>
<accession>A0A1H6IXL5</accession>
<dbReference type="RefSeq" id="WP_091095197.1">
    <property type="nucleotide sequence ID" value="NZ_FNXE01000001.1"/>
</dbReference>
<evidence type="ECO:0000256" key="1">
    <source>
        <dbReference type="ARBA" id="ARBA00022729"/>
    </source>
</evidence>